<name>A0A2K9MHU4_9RHOB</name>
<keyword evidence="2" id="KW-1185">Reference proteome</keyword>
<sequence>MARIFEPVVISANDLFDGRVIYLSPADQWVGSLCQAELITDEARAKDRLADALALSDRAVGVFLAPARPGPDGRPEPGHLRETFRAAGPSNYFHGKQAEHA</sequence>
<gene>
    <name evidence="1" type="ORF">CYR75_13650</name>
</gene>
<proteinExistence type="predicted"/>
<evidence type="ECO:0000313" key="1">
    <source>
        <dbReference type="EMBL" id="AUM75203.1"/>
    </source>
</evidence>
<organism evidence="1 2">
    <name type="scientific">Paracoccus jeotgali</name>
    <dbReference type="NCBI Taxonomy" id="2065379"/>
    <lineage>
        <taxon>Bacteria</taxon>
        <taxon>Pseudomonadati</taxon>
        <taxon>Pseudomonadota</taxon>
        <taxon>Alphaproteobacteria</taxon>
        <taxon>Rhodobacterales</taxon>
        <taxon>Paracoccaceae</taxon>
        <taxon>Paracoccus</taxon>
    </lineage>
</organism>
<evidence type="ECO:0000313" key="2">
    <source>
        <dbReference type="Proteomes" id="UP000234882"/>
    </source>
</evidence>
<accession>A0A2K9MHU4</accession>
<dbReference type="Proteomes" id="UP000234882">
    <property type="component" value="Chromosome"/>
</dbReference>
<dbReference type="InterPro" id="IPR021270">
    <property type="entry name" value="DUF2849"/>
</dbReference>
<dbReference type="KEGG" id="paru:CYR75_13650"/>
<reference evidence="2" key="1">
    <citation type="submission" date="2017-12" db="EMBL/GenBank/DDBJ databases">
        <title>Genomic analysis of Paracoccus sp. CBA4604.</title>
        <authorList>
            <person name="Roh S.W."/>
            <person name="Kim J.Y."/>
            <person name="Kim J.S."/>
        </authorList>
    </citation>
    <scope>NUCLEOTIDE SEQUENCE [LARGE SCALE GENOMIC DNA]</scope>
    <source>
        <strain evidence="2">CBA4604</strain>
    </source>
</reference>
<dbReference type="EMBL" id="CP025583">
    <property type="protein sequence ID" value="AUM75203.1"/>
    <property type="molecule type" value="Genomic_DNA"/>
</dbReference>
<dbReference type="AlphaFoldDB" id="A0A2K9MHU4"/>
<dbReference type="OrthoDB" id="5738806at2"/>
<dbReference type="Pfam" id="PF11011">
    <property type="entry name" value="DUF2849"/>
    <property type="match status" value="1"/>
</dbReference>
<dbReference type="RefSeq" id="WP_101500547.1">
    <property type="nucleotide sequence ID" value="NZ_CP025583.1"/>
</dbReference>
<protein>
    <submittedName>
        <fullName evidence="1">DUF2849 domain-containing protein</fullName>
    </submittedName>
</protein>